<dbReference type="PANTHER" id="PTHR47198">
    <property type="entry name" value="OS05G0299300 PROTEIN"/>
    <property type="match status" value="1"/>
</dbReference>
<dbReference type="Gene3D" id="2.130.10.10">
    <property type="entry name" value="YVTN repeat-like/Quinoprotein amine dehydrogenase"/>
    <property type="match status" value="1"/>
</dbReference>
<feature type="region of interest" description="Disordered" evidence="1">
    <location>
        <begin position="52"/>
        <end position="117"/>
    </location>
</feature>
<gene>
    <name evidence="2" type="ORF">HYC85_012473</name>
</gene>
<proteinExistence type="predicted"/>
<comment type="caution">
    <text evidence="2">The sequence shown here is derived from an EMBL/GenBank/DDBJ whole genome shotgun (WGS) entry which is preliminary data.</text>
</comment>
<dbReference type="InterPro" id="IPR011044">
    <property type="entry name" value="Quino_amine_DH_bsu"/>
</dbReference>
<dbReference type="InterPro" id="IPR015943">
    <property type="entry name" value="WD40/YVTN_repeat-like_dom_sf"/>
</dbReference>
<evidence type="ECO:0000313" key="3">
    <source>
        <dbReference type="Proteomes" id="UP000593564"/>
    </source>
</evidence>
<dbReference type="PANTHER" id="PTHR47198:SF1">
    <property type="entry name" value="WD REPEAT-CONTAINING PROTEIN 91-LIKE ISOFORM X1"/>
    <property type="match status" value="1"/>
</dbReference>
<reference evidence="3" key="1">
    <citation type="journal article" date="2020" name="Nat. Commun.">
        <title>Genome assembly of wild tea tree DASZ reveals pedigree and selection history of tea varieties.</title>
        <authorList>
            <person name="Zhang W."/>
            <person name="Zhang Y."/>
            <person name="Qiu H."/>
            <person name="Guo Y."/>
            <person name="Wan H."/>
            <person name="Zhang X."/>
            <person name="Scossa F."/>
            <person name="Alseekh S."/>
            <person name="Zhang Q."/>
            <person name="Wang P."/>
            <person name="Xu L."/>
            <person name="Schmidt M.H."/>
            <person name="Jia X."/>
            <person name="Li D."/>
            <person name="Zhu A."/>
            <person name="Guo F."/>
            <person name="Chen W."/>
            <person name="Ni D."/>
            <person name="Usadel B."/>
            <person name="Fernie A.R."/>
            <person name="Wen W."/>
        </authorList>
    </citation>
    <scope>NUCLEOTIDE SEQUENCE [LARGE SCALE GENOMIC DNA]</scope>
    <source>
        <strain evidence="3">cv. G240</strain>
    </source>
</reference>
<dbReference type="Proteomes" id="UP000593564">
    <property type="component" value="Unassembled WGS sequence"/>
</dbReference>
<evidence type="ECO:0000313" key="2">
    <source>
        <dbReference type="EMBL" id="KAF5950480.1"/>
    </source>
</evidence>
<keyword evidence="3" id="KW-1185">Reference proteome</keyword>
<feature type="compositionally biased region" description="Basic and acidic residues" evidence="1">
    <location>
        <begin position="52"/>
        <end position="64"/>
    </location>
</feature>
<sequence>MASKSYKKIIDIYDDLILQVGFFFRDPYSKGIDPDALKTSLAAACGALTSNKKLEESRHEKPSETEPDQLAEDVKSAPSPDGKVGTGGQTNGKKTLIDAVKPKHKRKKKSSSNVDANGGNNDIQWEISLLQSASTRSIVPEFVSVCSVPLSDKEGRIQCTKLLFTFGSEGWLTLSEDPALAMAFSVARRAAAVPLLLVNGTYMKTVRWQGRTGLMVSAYLVYSGMSAEEALSFGFGLGCLHLGVAVACLDLVMADVDWHGTSYMDKLGFASLTVWNMKTWKAMTVLPLGEDPPAITSLCFNHNGKILAAAATDGMIHMFGVVYTASSIGQMLVKFTLLTRTTKRDLQRPERSWMPYIKKNNNTQPC</sequence>
<reference evidence="2 3" key="2">
    <citation type="submission" date="2020-07" db="EMBL/GenBank/DDBJ databases">
        <title>Genome assembly of wild tea tree DASZ reveals pedigree and selection history of tea varieties.</title>
        <authorList>
            <person name="Zhang W."/>
        </authorList>
    </citation>
    <scope>NUCLEOTIDE SEQUENCE [LARGE SCALE GENOMIC DNA]</scope>
    <source>
        <strain evidence="3">cv. G240</strain>
        <tissue evidence="2">Leaf</tissue>
    </source>
</reference>
<dbReference type="AlphaFoldDB" id="A0A7J7HC18"/>
<accession>A0A7J7HC18</accession>
<dbReference type="EMBL" id="JACBKZ010000005">
    <property type="protein sequence ID" value="KAF5950480.1"/>
    <property type="molecule type" value="Genomic_DNA"/>
</dbReference>
<protein>
    <submittedName>
        <fullName evidence="2">Uncharacterized protein</fullName>
    </submittedName>
</protein>
<dbReference type="SUPFAM" id="SSF50969">
    <property type="entry name" value="YVTN repeat-like/Quinoprotein amine dehydrogenase"/>
    <property type="match status" value="1"/>
</dbReference>
<evidence type="ECO:0000256" key="1">
    <source>
        <dbReference type="SAM" id="MobiDB-lite"/>
    </source>
</evidence>
<name>A0A7J7HC18_CAMSI</name>
<organism evidence="2 3">
    <name type="scientific">Camellia sinensis</name>
    <name type="common">Tea plant</name>
    <name type="synonym">Thea sinensis</name>
    <dbReference type="NCBI Taxonomy" id="4442"/>
    <lineage>
        <taxon>Eukaryota</taxon>
        <taxon>Viridiplantae</taxon>
        <taxon>Streptophyta</taxon>
        <taxon>Embryophyta</taxon>
        <taxon>Tracheophyta</taxon>
        <taxon>Spermatophyta</taxon>
        <taxon>Magnoliopsida</taxon>
        <taxon>eudicotyledons</taxon>
        <taxon>Gunneridae</taxon>
        <taxon>Pentapetalae</taxon>
        <taxon>asterids</taxon>
        <taxon>Ericales</taxon>
        <taxon>Theaceae</taxon>
        <taxon>Camellia</taxon>
    </lineage>
</organism>